<dbReference type="SMART" id="SM00276">
    <property type="entry name" value="GLECT"/>
    <property type="match status" value="1"/>
</dbReference>
<dbReference type="Pfam" id="PF00337">
    <property type="entry name" value="Gal-bind_lectin"/>
    <property type="match status" value="1"/>
</dbReference>
<dbReference type="Gene3D" id="2.60.120.200">
    <property type="match status" value="1"/>
</dbReference>
<dbReference type="SUPFAM" id="SSF49899">
    <property type="entry name" value="Concanavalin A-like lectins/glucanases"/>
    <property type="match status" value="1"/>
</dbReference>
<dbReference type="AlphaFoldDB" id="A0A4U5MT76"/>
<dbReference type="EMBL" id="AZBU02000006">
    <property type="protein sequence ID" value="TKR72633.1"/>
    <property type="molecule type" value="Genomic_DNA"/>
</dbReference>
<dbReference type="CDD" id="cd00070">
    <property type="entry name" value="GLECT"/>
    <property type="match status" value="1"/>
</dbReference>
<dbReference type="InterPro" id="IPR001079">
    <property type="entry name" value="Galectin_CRD"/>
</dbReference>
<dbReference type="Proteomes" id="UP000298663">
    <property type="component" value="Unassembled WGS sequence"/>
</dbReference>
<dbReference type="GO" id="GO:0016936">
    <property type="term" value="F:galactoside binding"/>
    <property type="evidence" value="ECO:0007669"/>
    <property type="project" value="TreeGrafter"/>
</dbReference>
<evidence type="ECO:0000313" key="5">
    <source>
        <dbReference type="EMBL" id="TKR72633.1"/>
    </source>
</evidence>
<evidence type="ECO:0000259" key="4">
    <source>
        <dbReference type="PROSITE" id="PS51304"/>
    </source>
</evidence>
<keyword evidence="6" id="KW-1185">Reference proteome</keyword>
<comment type="caution">
    <text evidence="5">The sequence shown here is derived from an EMBL/GenBank/DDBJ whole genome shotgun (WGS) entry which is preliminary data.</text>
</comment>
<reference evidence="5 6" key="2">
    <citation type="journal article" date="2019" name="G3 (Bethesda)">
        <title>Hybrid Assembly of the Genome of the Entomopathogenic Nematode Steinernema carpocapsae Identifies the X-Chromosome.</title>
        <authorList>
            <person name="Serra L."/>
            <person name="Macchietto M."/>
            <person name="Macias-Munoz A."/>
            <person name="McGill C.J."/>
            <person name="Rodriguez I.M."/>
            <person name="Rodriguez B."/>
            <person name="Murad R."/>
            <person name="Mortazavi A."/>
        </authorList>
    </citation>
    <scope>NUCLEOTIDE SEQUENCE [LARGE SCALE GENOMIC DNA]</scope>
    <source>
        <strain evidence="5 6">ALL</strain>
    </source>
</reference>
<dbReference type="InterPro" id="IPR013320">
    <property type="entry name" value="ConA-like_dom_sf"/>
</dbReference>
<dbReference type="InterPro" id="IPR044156">
    <property type="entry name" value="Galectin-like"/>
</dbReference>
<feature type="domain" description="Galectin" evidence="4">
    <location>
        <begin position="6"/>
        <end position="134"/>
    </location>
</feature>
<keyword evidence="1 2" id="KW-0430">Lectin</keyword>
<protein>
    <recommendedName>
        <fullName evidence="2">Galectin</fullName>
    </recommendedName>
</protein>
<dbReference type="PANTHER" id="PTHR11346">
    <property type="entry name" value="GALECTIN"/>
    <property type="match status" value="1"/>
</dbReference>
<feature type="region of interest" description="Disordered" evidence="3">
    <location>
        <begin position="157"/>
        <end position="181"/>
    </location>
</feature>
<evidence type="ECO:0000313" key="6">
    <source>
        <dbReference type="Proteomes" id="UP000298663"/>
    </source>
</evidence>
<evidence type="ECO:0000256" key="3">
    <source>
        <dbReference type="SAM" id="MobiDB-lite"/>
    </source>
</evidence>
<organism evidence="5 6">
    <name type="scientific">Steinernema carpocapsae</name>
    <name type="common">Entomopathogenic nematode</name>
    <dbReference type="NCBI Taxonomy" id="34508"/>
    <lineage>
        <taxon>Eukaryota</taxon>
        <taxon>Metazoa</taxon>
        <taxon>Ecdysozoa</taxon>
        <taxon>Nematoda</taxon>
        <taxon>Chromadorea</taxon>
        <taxon>Rhabditida</taxon>
        <taxon>Tylenchina</taxon>
        <taxon>Panagrolaimomorpha</taxon>
        <taxon>Strongyloidoidea</taxon>
        <taxon>Steinernematidae</taxon>
        <taxon>Steinernema</taxon>
    </lineage>
</organism>
<gene>
    <name evidence="5" type="ORF">L596_020051</name>
</gene>
<proteinExistence type="predicted"/>
<evidence type="ECO:0000256" key="1">
    <source>
        <dbReference type="ARBA" id="ARBA00022734"/>
    </source>
</evidence>
<dbReference type="OrthoDB" id="6251307at2759"/>
<name>A0A4U5MT76_STECR</name>
<dbReference type="SMART" id="SM00908">
    <property type="entry name" value="Gal-bind_lectin"/>
    <property type="match status" value="1"/>
</dbReference>
<dbReference type="PROSITE" id="PS51304">
    <property type="entry name" value="GALECTIN"/>
    <property type="match status" value="1"/>
</dbReference>
<dbReference type="PANTHER" id="PTHR11346:SF172">
    <property type="entry name" value="GALECTIN"/>
    <property type="match status" value="1"/>
</dbReference>
<reference evidence="5 6" key="1">
    <citation type="journal article" date="2015" name="Genome Biol.">
        <title>Comparative genomics of Steinernema reveals deeply conserved gene regulatory networks.</title>
        <authorList>
            <person name="Dillman A.R."/>
            <person name="Macchietto M."/>
            <person name="Porter C.F."/>
            <person name="Rogers A."/>
            <person name="Williams B."/>
            <person name="Antoshechkin I."/>
            <person name="Lee M.M."/>
            <person name="Goodwin Z."/>
            <person name="Lu X."/>
            <person name="Lewis E.E."/>
            <person name="Goodrich-Blair H."/>
            <person name="Stock S.P."/>
            <person name="Adams B.J."/>
            <person name="Sternberg P.W."/>
            <person name="Mortazavi A."/>
        </authorList>
    </citation>
    <scope>NUCLEOTIDE SEQUENCE [LARGE SCALE GENOMIC DNA]</scope>
    <source>
        <strain evidence="5 6">ALL</strain>
    </source>
</reference>
<sequence>MSPNPVFDPIYEGMNHDAEIEIHGEPLCGERTFVIELLTREGIALHLSARHGYMGEHVLVVNSMECGRWQHEDRHCNPFHEGRHFHLQIKNHGSHFSIHVNGHHVCHFHHRIPPHHIVALGIRGDVRVHKIHFERFHHHNGGGFEYGRGYMMEEHHPHHHHYGHHHHHHHGFGHHHHHHHC</sequence>
<dbReference type="GO" id="GO:0030246">
    <property type="term" value="F:carbohydrate binding"/>
    <property type="evidence" value="ECO:0007669"/>
    <property type="project" value="UniProtKB-UniRule"/>
</dbReference>
<accession>A0A4U5MT76</accession>
<evidence type="ECO:0000256" key="2">
    <source>
        <dbReference type="RuleBase" id="RU102079"/>
    </source>
</evidence>